<dbReference type="Gene3D" id="2.60.40.420">
    <property type="entry name" value="Cupredoxins - blue copper proteins"/>
    <property type="match status" value="1"/>
</dbReference>
<dbReference type="EMBL" id="NMUH01000506">
    <property type="protein sequence ID" value="MQL80421.1"/>
    <property type="molecule type" value="Genomic_DNA"/>
</dbReference>
<dbReference type="SUPFAM" id="SSF49503">
    <property type="entry name" value="Cupredoxins"/>
    <property type="match status" value="1"/>
</dbReference>
<evidence type="ECO:0000256" key="2">
    <source>
        <dbReference type="ARBA" id="ARBA00023180"/>
    </source>
</evidence>
<protein>
    <recommendedName>
        <fullName evidence="3">Phytocyanin domain-containing protein</fullName>
    </recommendedName>
</protein>
<dbReference type="InterPro" id="IPR003245">
    <property type="entry name" value="Phytocyanin_dom"/>
</dbReference>
<accession>A0A843UAD7</accession>
<reference evidence="4" key="1">
    <citation type="submission" date="2017-07" db="EMBL/GenBank/DDBJ databases">
        <title>Taro Niue Genome Assembly and Annotation.</title>
        <authorList>
            <person name="Atibalentja N."/>
            <person name="Keating K."/>
            <person name="Fields C.J."/>
        </authorList>
    </citation>
    <scope>NUCLEOTIDE SEQUENCE</scope>
    <source>
        <strain evidence="4">Niue_2</strain>
        <tissue evidence="4">Leaf</tissue>
    </source>
</reference>
<dbReference type="FunFam" id="2.60.40.420:FF:000003">
    <property type="entry name" value="Blue copper"/>
    <property type="match status" value="1"/>
</dbReference>
<evidence type="ECO:0000259" key="3">
    <source>
        <dbReference type="PROSITE" id="PS51485"/>
    </source>
</evidence>
<dbReference type="Pfam" id="PF02298">
    <property type="entry name" value="Cu_bind_like"/>
    <property type="match status" value="1"/>
</dbReference>
<dbReference type="GO" id="GO:0046872">
    <property type="term" value="F:metal ion binding"/>
    <property type="evidence" value="ECO:0007669"/>
    <property type="project" value="UniProtKB-KW"/>
</dbReference>
<gene>
    <name evidence="4" type="ORF">Taro_012847</name>
</gene>
<keyword evidence="5" id="KW-1185">Reference proteome</keyword>
<keyword evidence="2" id="KW-0325">Glycoprotein</keyword>
<sequence length="198" mass="20127">LLDNFQSFQISLPAGVAAAAMVQVLGNMERVAQVLLFLAVAAVPALAANYDIDWSNAADYSSWASGKSIQTGDTVTFKYGVLHSVYEVSQADYAACGVSNSINSYSDGNTVITLDKPGTRYFVCGALGHCGLGMKIAIPISAASTTPSTPAAAGSTPVTPSTLSSAGKQPSSPSAAAIFHPVKGFIAGAVLVGVAVYC</sequence>
<dbReference type="PANTHER" id="PTHR33021">
    <property type="entry name" value="BLUE COPPER PROTEIN"/>
    <property type="match status" value="1"/>
</dbReference>
<dbReference type="GO" id="GO:0009055">
    <property type="term" value="F:electron transfer activity"/>
    <property type="evidence" value="ECO:0007669"/>
    <property type="project" value="InterPro"/>
</dbReference>
<proteinExistence type="predicted"/>
<feature type="non-terminal residue" evidence="4">
    <location>
        <position position="1"/>
    </location>
</feature>
<evidence type="ECO:0000313" key="5">
    <source>
        <dbReference type="Proteomes" id="UP000652761"/>
    </source>
</evidence>
<name>A0A843UAD7_COLES</name>
<feature type="domain" description="Phytocyanin" evidence="3">
    <location>
        <begin position="48"/>
        <end position="142"/>
    </location>
</feature>
<evidence type="ECO:0000313" key="4">
    <source>
        <dbReference type="EMBL" id="MQL80421.1"/>
    </source>
</evidence>
<dbReference type="Proteomes" id="UP000652761">
    <property type="component" value="Unassembled WGS sequence"/>
</dbReference>
<dbReference type="InterPro" id="IPR039391">
    <property type="entry name" value="Phytocyanin-like"/>
</dbReference>
<dbReference type="PROSITE" id="PS51485">
    <property type="entry name" value="PHYTOCYANIN"/>
    <property type="match status" value="1"/>
</dbReference>
<dbReference type="PANTHER" id="PTHR33021:SF339">
    <property type="entry name" value="OS07G0570600 PROTEIN"/>
    <property type="match status" value="1"/>
</dbReference>
<comment type="caution">
    <text evidence="4">The sequence shown here is derived from an EMBL/GenBank/DDBJ whole genome shotgun (WGS) entry which is preliminary data.</text>
</comment>
<dbReference type="AlphaFoldDB" id="A0A843UAD7"/>
<dbReference type="InterPro" id="IPR008972">
    <property type="entry name" value="Cupredoxin"/>
</dbReference>
<dbReference type="GO" id="GO:0005886">
    <property type="term" value="C:plasma membrane"/>
    <property type="evidence" value="ECO:0007669"/>
    <property type="project" value="TreeGrafter"/>
</dbReference>
<organism evidence="4 5">
    <name type="scientific">Colocasia esculenta</name>
    <name type="common">Wild taro</name>
    <name type="synonym">Arum esculentum</name>
    <dbReference type="NCBI Taxonomy" id="4460"/>
    <lineage>
        <taxon>Eukaryota</taxon>
        <taxon>Viridiplantae</taxon>
        <taxon>Streptophyta</taxon>
        <taxon>Embryophyta</taxon>
        <taxon>Tracheophyta</taxon>
        <taxon>Spermatophyta</taxon>
        <taxon>Magnoliopsida</taxon>
        <taxon>Liliopsida</taxon>
        <taxon>Araceae</taxon>
        <taxon>Aroideae</taxon>
        <taxon>Colocasieae</taxon>
        <taxon>Colocasia</taxon>
    </lineage>
</organism>
<keyword evidence="1" id="KW-0479">Metal-binding</keyword>
<dbReference type="OrthoDB" id="686200at2759"/>
<dbReference type="CDD" id="cd04216">
    <property type="entry name" value="Phytocyanin"/>
    <property type="match status" value="1"/>
</dbReference>
<evidence type="ECO:0000256" key="1">
    <source>
        <dbReference type="ARBA" id="ARBA00022723"/>
    </source>
</evidence>